<comment type="caution">
    <text evidence="1">The sequence shown here is derived from an EMBL/GenBank/DDBJ whole genome shotgun (WGS) entry which is preliminary data.</text>
</comment>
<dbReference type="GO" id="GO:0009725">
    <property type="term" value="P:response to hormone"/>
    <property type="evidence" value="ECO:0007669"/>
    <property type="project" value="InterPro"/>
</dbReference>
<dbReference type="Gramene" id="mRNA:HanXRQr2_Chr11g0488911">
    <property type="protein sequence ID" value="mRNA:HanXRQr2_Chr11g0488911"/>
    <property type="gene ID" value="HanXRQr2_Chr11g0488911"/>
</dbReference>
<dbReference type="GO" id="GO:0003677">
    <property type="term" value="F:DNA binding"/>
    <property type="evidence" value="ECO:0007669"/>
    <property type="project" value="InterPro"/>
</dbReference>
<name>A0A9K3HNN6_HELAN</name>
<dbReference type="PANTHER" id="PTHR31384">
    <property type="entry name" value="AUXIN RESPONSE FACTOR 4-RELATED"/>
    <property type="match status" value="1"/>
</dbReference>
<dbReference type="Proteomes" id="UP000215914">
    <property type="component" value="Unassembled WGS sequence"/>
</dbReference>
<dbReference type="AlphaFoldDB" id="A0A9K3HNN6"/>
<gene>
    <name evidence="1" type="ORF">HanXRQr2_Chr11g0488911</name>
</gene>
<dbReference type="InterPro" id="IPR044835">
    <property type="entry name" value="ARF_plant"/>
</dbReference>
<dbReference type="GO" id="GO:0006355">
    <property type="term" value="P:regulation of DNA-templated transcription"/>
    <property type="evidence" value="ECO:0007669"/>
    <property type="project" value="InterPro"/>
</dbReference>
<dbReference type="EMBL" id="MNCJ02000326">
    <property type="protein sequence ID" value="KAF5781872.1"/>
    <property type="molecule type" value="Genomic_DNA"/>
</dbReference>
<accession>A0A9K3HNN6</accession>
<reference evidence="1" key="2">
    <citation type="submission" date="2020-06" db="EMBL/GenBank/DDBJ databases">
        <title>Helianthus annuus Genome sequencing and assembly Release 2.</title>
        <authorList>
            <person name="Gouzy J."/>
            <person name="Langlade N."/>
            <person name="Munos S."/>
        </authorList>
    </citation>
    <scope>NUCLEOTIDE SEQUENCE</scope>
    <source>
        <tissue evidence="1">Leaves</tissue>
    </source>
</reference>
<dbReference type="GO" id="GO:0005634">
    <property type="term" value="C:nucleus"/>
    <property type="evidence" value="ECO:0007669"/>
    <property type="project" value="InterPro"/>
</dbReference>
<dbReference type="Gene3D" id="2.30.30.1040">
    <property type="match status" value="1"/>
</dbReference>
<proteinExistence type="predicted"/>
<evidence type="ECO:0000313" key="1">
    <source>
        <dbReference type="EMBL" id="KAF5781872.1"/>
    </source>
</evidence>
<organism evidence="1 2">
    <name type="scientific">Helianthus annuus</name>
    <name type="common">Common sunflower</name>
    <dbReference type="NCBI Taxonomy" id="4232"/>
    <lineage>
        <taxon>Eukaryota</taxon>
        <taxon>Viridiplantae</taxon>
        <taxon>Streptophyta</taxon>
        <taxon>Embryophyta</taxon>
        <taxon>Tracheophyta</taxon>
        <taxon>Spermatophyta</taxon>
        <taxon>Magnoliopsida</taxon>
        <taxon>eudicotyledons</taxon>
        <taxon>Gunneridae</taxon>
        <taxon>Pentapetalae</taxon>
        <taxon>asterids</taxon>
        <taxon>campanulids</taxon>
        <taxon>Asterales</taxon>
        <taxon>Asteraceae</taxon>
        <taxon>Asteroideae</taxon>
        <taxon>Heliantheae alliance</taxon>
        <taxon>Heliantheae</taxon>
        <taxon>Helianthus</taxon>
    </lineage>
</organism>
<sequence length="161" mass="18219">MHYGLDQKLSTFCLPEKILCKVMNVELRDEPSTSEMHANITLMPDHDQGEMFVEARRHTSLSKNLLCASVTLSHHQLGVLSVASHALTTQCRFSVIYKPRFGGIVVAVGETEWKSIEVEWDESSTLLRPNKVSSWEIEPSKRSIWSSCLRKLKKLVCCACL</sequence>
<dbReference type="PANTHER" id="PTHR31384:SF96">
    <property type="entry name" value="AUXIN RESPONSE FACTOR 1"/>
    <property type="match status" value="1"/>
</dbReference>
<keyword evidence="2" id="KW-1185">Reference proteome</keyword>
<reference evidence="1" key="1">
    <citation type="journal article" date="2017" name="Nature">
        <title>The sunflower genome provides insights into oil metabolism, flowering and Asterid evolution.</title>
        <authorList>
            <person name="Badouin H."/>
            <person name="Gouzy J."/>
            <person name="Grassa C.J."/>
            <person name="Murat F."/>
            <person name="Staton S.E."/>
            <person name="Cottret L."/>
            <person name="Lelandais-Briere C."/>
            <person name="Owens G.L."/>
            <person name="Carrere S."/>
            <person name="Mayjonade B."/>
            <person name="Legrand L."/>
            <person name="Gill N."/>
            <person name="Kane N.C."/>
            <person name="Bowers J.E."/>
            <person name="Hubner S."/>
            <person name="Bellec A."/>
            <person name="Berard A."/>
            <person name="Berges H."/>
            <person name="Blanchet N."/>
            <person name="Boniface M.C."/>
            <person name="Brunel D."/>
            <person name="Catrice O."/>
            <person name="Chaidir N."/>
            <person name="Claudel C."/>
            <person name="Donnadieu C."/>
            <person name="Faraut T."/>
            <person name="Fievet G."/>
            <person name="Helmstetter N."/>
            <person name="King M."/>
            <person name="Knapp S.J."/>
            <person name="Lai Z."/>
            <person name="Le Paslier M.C."/>
            <person name="Lippi Y."/>
            <person name="Lorenzon L."/>
            <person name="Mandel J.R."/>
            <person name="Marage G."/>
            <person name="Marchand G."/>
            <person name="Marquand E."/>
            <person name="Bret-Mestries E."/>
            <person name="Morien E."/>
            <person name="Nambeesan S."/>
            <person name="Nguyen T."/>
            <person name="Pegot-Espagnet P."/>
            <person name="Pouilly N."/>
            <person name="Raftis F."/>
            <person name="Sallet E."/>
            <person name="Schiex T."/>
            <person name="Thomas J."/>
            <person name="Vandecasteele C."/>
            <person name="Vares D."/>
            <person name="Vear F."/>
            <person name="Vautrin S."/>
            <person name="Crespi M."/>
            <person name="Mangin B."/>
            <person name="Burke J.M."/>
            <person name="Salse J."/>
            <person name="Munos S."/>
            <person name="Vincourt P."/>
            <person name="Rieseberg L.H."/>
            <person name="Langlade N.B."/>
        </authorList>
    </citation>
    <scope>NUCLEOTIDE SEQUENCE</scope>
    <source>
        <tissue evidence="1">Leaves</tissue>
    </source>
</reference>
<evidence type="ECO:0000313" key="2">
    <source>
        <dbReference type="Proteomes" id="UP000215914"/>
    </source>
</evidence>
<protein>
    <submittedName>
        <fullName evidence="1">Uncharacterized protein</fullName>
    </submittedName>
</protein>